<dbReference type="EMBL" id="JAETXL010000005">
    <property type="protein sequence ID" value="MBL6277692.1"/>
    <property type="molecule type" value="Genomic_DNA"/>
</dbReference>
<evidence type="ECO:0000256" key="2">
    <source>
        <dbReference type="SAM" id="Phobius"/>
    </source>
</evidence>
<keyword evidence="2" id="KW-0812">Transmembrane</keyword>
<feature type="compositionally biased region" description="Low complexity" evidence="1">
    <location>
        <begin position="1"/>
        <end position="21"/>
    </location>
</feature>
<comment type="caution">
    <text evidence="3">The sequence shown here is derived from an EMBL/GenBank/DDBJ whole genome shotgun (WGS) entry which is preliminary data.</text>
</comment>
<protein>
    <submittedName>
        <fullName evidence="3">DUF4190 domain-containing protein</fullName>
    </submittedName>
</protein>
<organism evidence="3 4">
    <name type="scientific">Micromonospora fiedleri</name>
    <dbReference type="NCBI Taxonomy" id="1157498"/>
    <lineage>
        <taxon>Bacteria</taxon>
        <taxon>Bacillati</taxon>
        <taxon>Actinomycetota</taxon>
        <taxon>Actinomycetes</taxon>
        <taxon>Micromonosporales</taxon>
        <taxon>Micromonosporaceae</taxon>
        <taxon>Micromonospora</taxon>
    </lineage>
</organism>
<evidence type="ECO:0000313" key="4">
    <source>
        <dbReference type="Proteomes" id="UP000661193"/>
    </source>
</evidence>
<keyword evidence="4" id="KW-1185">Reference proteome</keyword>
<feature type="region of interest" description="Disordered" evidence="1">
    <location>
        <begin position="1"/>
        <end position="127"/>
    </location>
</feature>
<evidence type="ECO:0000256" key="1">
    <source>
        <dbReference type="SAM" id="MobiDB-lite"/>
    </source>
</evidence>
<feature type="compositionally biased region" description="Pro residues" evidence="1">
    <location>
        <begin position="22"/>
        <end position="58"/>
    </location>
</feature>
<feature type="transmembrane region" description="Helical" evidence="2">
    <location>
        <begin position="203"/>
        <end position="226"/>
    </location>
</feature>
<keyword evidence="2" id="KW-1133">Transmembrane helix</keyword>
<feature type="compositionally biased region" description="Low complexity" evidence="1">
    <location>
        <begin position="59"/>
        <end position="71"/>
    </location>
</feature>
<evidence type="ECO:0000313" key="3">
    <source>
        <dbReference type="EMBL" id="MBL6277692.1"/>
    </source>
</evidence>
<feature type="compositionally biased region" description="Pro residues" evidence="1">
    <location>
        <begin position="72"/>
        <end position="95"/>
    </location>
</feature>
<dbReference type="Proteomes" id="UP000661193">
    <property type="component" value="Unassembled WGS sequence"/>
</dbReference>
<reference evidence="3 4" key="1">
    <citation type="submission" date="2021-01" db="EMBL/GenBank/DDBJ databases">
        <title>Genome sequencing of Micromonospora fiedleri MG-37.</title>
        <authorList>
            <person name="Moreland P.E.J."/>
            <person name="Stach J.E.M."/>
        </authorList>
    </citation>
    <scope>NUCLEOTIDE SEQUENCE [LARGE SCALE GENOMIC DNA]</scope>
    <source>
        <strain evidence="3 4">MG-37</strain>
    </source>
</reference>
<sequence>MQPGNPGQDPYGQQPPYGDPTSSPPANPYAPPPANPYAPPPANPYTPPADPYSPPADPYGPADNAPADPYGQQPPGPPPVSPAPYDPYAPPPAAQPPAYGQPAYGQPAYGQPQVSGQPYGQPYADPYAAQQPYGGAPMYPQAGFGGPSGPQNTLGLLSMILGIASIPLSCCYLGIPLGAAALITGWLGKQKADQGLANNSGQALTGLICGGVGALFGVLQIVLLVVNVSLT</sequence>
<feature type="compositionally biased region" description="Low complexity" evidence="1">
    <location>
        <begin position="96"/>
        <end position="113"/>
    </location>
</feature>
<name>A0ABS1UMX4_9ACTN</name>
<dbReference type="RefSeq" id="WP_203222315.1">
    <property type="nucleotide sequence ID" value="NZ_JAETXL010000005.1"/>
</dbReference>
<gene>
    <name evidence="3" type="ORF">JMF97_16145</name>
</gene>
<keyword evidence="2" id="KW-0472">Membrane</keyword>
<proteinExistence type="predicted"/>
<accession>A0ABS1UMX4</accession>
<feature type="transmembrane region" description="Helical" evidence="2">
    <location>
        <begin position="156"/>
        <end position="183"/>
    </location>
</feature>